<dbReference type="InterPro" id="IPR000515">
    <property type="entry name" value="MetI-like"/>
</dbReference>
<dbReference type="PANTHER" id="PTHR43744">
    <property type="entry name" value="ABC TRANSPORTER PERMEASE PROTEIN MG189-RELATED-RELATED"/>
    <property type="match status" value="1"/>
</dbReference>
<dbReference type="GO" id="GO:0055085">
    <property type="term" value="P:transmembrane transport"/>
    <property type="evidence" value="ECO:0007669"/>
    <property type="project" value="InterPro"/>
</dbReference>
<dbReference type="PANTHER" id="PTHR43744:SF12">
    <property type="entry name" value="ABC TRANSPORTER PERMEASE PROTEIN MG189-RELATED"/>
    <property type="match status" value="1"/>
</dbReference>
<evidence type="ECO:0000256" key="1">
    <source>
        <dbReference type="ARBA" id="ARBA00004651"/>
    </source>
</evidence>
<evidence type="ECO:0000256" key="5">
    <source>
        <dbReference type="ARBA" id="ARBA00022989"/>
    </source>
</evidence>
<feature type="transmembrane region" description="Helical" evidence="7">
    <location>
        <begin position="231"/>
        <end position="249"/>
    </location>
</feature>
<reference evidence="9 10" key="1">
    <citation type="submission" date="2020-07" db="EMBL/GenBank/DDBJ databases">
        <title>Sequencing the genomes of 1000 actinobacteria strains.</title>
        <authorList>
            <person name="Klenk H.-P."/>
        </authorList>
    </citation>
    <scope>NUCLEOTIDE SEQUENCE [LARGE SCALE GENOMIC DNA]</scope>
    <source>
        <strain evidence="9 10">DSM 24662</strain>
    </source>
</reference>
<sequence length="263" mass="28948">MLGKPTRIGRVITYVVAYVIAGMFAIPLVSVLAQSGAGQGFITNYADVLTKTPFMRFLVNSTIISAGTIVVVFVTTMLSAYAFSKLRFRGSTGLYRMFLVGLMLPSMALIVPIFIIVTRVGLYNTHIAVVIPLSVSILPFTILLARTFMDDIPNELLEAARIDGASTIRALYYVVLPLSKPISAVVIVWTFLQSWNEFFLPLLLLSDPDMQVITQVPLYFVSDFNSDTSKVFASLVLISLPVVIAYLCFQRLFERGLIAGAVK</sequence>
<protein>
    <submittedName>
        <fullName evidence="9">Raffinose/stachyose/melibiose transport system permease protein</fullName>
    </submittedName>
</protein>
<dbReference type="Pfam" id="PF00528">
    <property type="entry name" value="BPD_transp_1"/>
    <property type="match status" value="1"/>
</dbReference>
<keyword evidence="5 7" id="KW-1133">Transmembrane helix</keyword>
<evidence type="ECO:0000256" key="7">
    <source>
        <dbReference type="RuleBase" id="RU363032"/>
    </source>
</evidence>
<evidence type="ECO:0000313" key="9">
    <source>
        <dbReference type="EMBL" id="NYE18065.1"/>
    </source>
</evidence>
<evidence type="ECO:0000313" key="10">
    <source>
        <dbReference type="Proteomes" id="UP000576969"/>
    </source>
</evidence>
<feature type="transmembrane region" description="Helical" evidence="7">
    <location>
        <begin position="170"/>
        <end position="192"/>
    </location>
</feature>
<evidence type="ECO:0000256" key="6">
    <source>
        <dbReference type="ARBA" id="ARBA00023136"/>
    </source>
</evidence>
<dbReference type="PROSITE" id="PS50928">
    <property type="entry name" value="ABC_TM1"/>
    <property type="match status" value="1"/>
</dbReference>
<comment type="subcellular location">
    <subcellularLocation>
        <location evidence="1 7">Cell membrane</location>
        <topology evidence="1 7">Multi-pass membrane protein</topology>
    </subcellularLocation>
</comment>
<dbReference type="SUPFAM" id="SSF161098">
    <property type="entry name" value="MetI-like"/>
    <property type="match status" value="1"/>
</dbReference>
<keyword evidence="4 7" id="KW-0812">Transmembrane</keyword>
<gene>
    <name evidence="9" type="ORF">BJ991_000093</name>
</gene>
<comment type="caution">
    <text evidence="9">The sequence shown here is derived from an EMBL/GenBank/DDBJ whole genome shotgun (WGS) entry which is preliminary data.</text>
</comment>
<feature type="transmembrane region" description="Helical" evidence="7">
    <location>
        <begin position="95"/>
        <end position="117"/>
    </location>
</feature>
<evidence type="ECO:0000256" key="3">
    <source>
        <dbReference type="ARBA" id="ARBA00022475"/>
    </source>
</evidence>
<keyword evidence="6 7" id="KW-0472">Membrane</keyword>
<feature type="transmembrane region" description="Helical" evidence="7">
    <location>
        <begin position="12"/>
        <end position="37"/>
    </location>
</feature>
<dbReference type="GO" id="GO:0005886">
    <property type="term" value="C:plasma membrane"/>
    <property type="evidence" value="ECO:0007669"/>
    <property type="project" value="UniProtKB-SubCell"/>
</dbReference>
<dbReference type="Gene3D" id="1.10.3720.10">
    <property type="entry name" value="MetI-like"/>
    <property type="match status" value="1"/>
</dbReference>
<feature type="domain" description="ABC transmembrane type-1" evidence="8">
    <location>
        <begin position="58"/>
        <end position="253"/>
    </location>
</feature>
<evidence type="ECO:0000256" key="2">
    <source>
        <dbReference type="ARBA" id="ARBA00022448"/>
    </source>
</evidence>
<organism evidence="9 10">
    <name type="scientific">Microbacterium immunditiarum</name>
    <dbReference type="NCBI Taxonomy" id="337480"/>
    <lineage>
        <taxon>Bacteria</taxon>
        <taxon>Bacillati</taxon>
        <taxon>Actinomycetota</taxon>
        <taxon>Actinomycetes</taxon>
        <taxon>Micrococcales</taxon>
        <taxon>Microbacteriaceae</taxon>
        <taxon>Microbacterium</taxon>
    </lineage>
</organism>
<feature type="transmembrane region" description="Helical" evidence="7">
    <location>
        <begin position="129"/>
        <end position="149"/>
    </location>
</feature>
<accession>A0A7Y9GMF2</accession>
<name>A0A7Y9GMF2_9MICO</name>
<evidence type="ECO:0000256" key="4">
    <source>
        <dbReference type="ARBA" id="ARBA00022692"/>
    </source>
</evidence>
<proteinExistence type="inferred from homology"/>
<feature type="transmembrane region" description="Helical" evidence="7">
    <location>
        <begin position="57"/>
        <end position="83"/>
    </location>
</feature>
<keyword evidence="2 7" id="KW-0813">Transport</keyword>
<keyword evidence="3" id="KW-1003">Cell membrane</keyword>
<comment type="similarity">
    <text evidence="7">Belongs to the binding-protein-dependent transport system permease family.</text>
</comment>
<dbReference type="EMBL" id="JACCBV010000001">
    <property type="protein sequence ID" value="NYE18065.1"/>
    <property type="molecule type" value="Genomic_DNA"/>
</dbReference>
<dbReference type="CDD" id="cd06261">
    <property type="entry name" value="TM_PBP2"/>
    <property type="match status" value="1"/>
</dbReference>
<dbReference type="AlphaFoldDB" id="A0A7Y9GMF2"/>
<dbReference type="RefSeq" id="WP_179486504.1">
    <property type="nucleotide sequence ID" value="NZ_JACCBV010000001.1"/>
</dbReference>
<dbReference type="Proteomes" id="UP000576969">
    <property type="component" value="Unassembled WGS sequence"/>
</dbReference>
<dbReference type="InterPro" id="IPR035906">
    <property type="entry name" value="MetI-like_sf"/>
</dbReference>
<keyword evidence="10" id="KW-1185">Reference proteome</keyword>
<evidence type="ECO:0000259" key="8">
    <source>
        <dbReference type="PROSITE" id="PS50928"/>
    </source>
</evidence>